<protein>
    <submittedName>
        <fullName evidence="1">Uncharacterized protein</fullName>
    </submittedName>
</protein>
<proteinExistence type="predicted"/>
<organism evidence="1 2">
    <name type="scientific">Agrococcus casei LMG 22410</name>
    <dbReference type="NCBI Taxonomy" id="1255656"/>
    <lineage>
        <taxon>Bacteria</taxon>
        <taxon>Bacillati</taxon>
        <taxon>Actinomycetota</taxon>
        <taxon>Actinomycetes</taxon>
        <taxon>Micrococcales</taxon>
        <taxon>Microbacteriaceae</taxon>
        <taxon>Agrococcus</taxon>
    </lineage>
</organism>
<sequence length="105" mass="11646">MSHEDRYDGNPMLRLMDSYVLDAIGVLDGKTAESLSEQAPMLADALDIEQGTWQEVVERSMGMPADSKETLAAAWQQYQVEYAQHDEPADPIAFAHMMVDRATAA</sequence>
<dbReference type="EMBL" id="FUHU01000003">
    <property type="protein sequence ID" value="SJM46216.1"/>
    <property type="molecule type" value="Genomic_DNA"/>
</dbReference>
<name>A0A1R4ERP4_9MICO</name>
<evidence type="ECO:0000313" key="1">
    <source>
        <dbReference type="EMBL" id="SJM46216.1"/>
    </source>
</evidence>
<dbReference type="GeneID" id="303171665"/>
<dbReference type="Proteomes" id="UP000195787">
    <property type="component" value="Unassembled WGS sequence"/>
</dbReference>
<keyword evidence="2" id="KW-1185">Reference proteome</keyword>
<dbReference type="RefSeq" id="WP_086989972.1">
    <property type="nucleotide sequence ID" value="NZ_FUHU01000003.1"/>
</dbReference>
<evidence type="ECO:0000313" key="2">
    <source>
        <dbReference type="Proteomes" id="UP000195787"/>
    </source>
</evidence>
<dbReference type="AlphaFoldDB" id="A0A1R4ERP4"/>
<gene>
    <name evidence="1" type="ORF">CZ674_00370</name>
</gene>
<reference evidence="1 2" key="1">
    <citation type="submission" date="2017-02" db="EMBL/GenBank/DDBJ databases">
        <authorList>
            <person name="Peterson S.W."/>
        </authorList>
    </citation>
    <scope>NUCLEOTIDE SEQUENCE [LARGE SCALE GENOMIC DNA]</scope>
    <source>
        <strain evidence="1 2">LMG 22410</strain>
    </source>
</reference>
<accession>A0A1R4ERP4</accession>
<dbReference type="OrthoDB" id="8081825at2"/>